<reference evidence="2" key="1">
    <citation type="submission" date="2018-11" db="EMBL/GenBank/DDBJ databases">
        <authorList>
            <consortium name="Pathogen Informatics"/>
        </authorList>
    </citation>
    <scope>NUCLEOTIDE SEQUENCE</scope>
</reference>
<dbReference type="EMBL" id="CAAALY010276440">
    <property type="protein sequence ID" value="VEL42763.1"/>
    <property type="molecule type" value="Genomic_DNA"/>
</dbReference>
<dbReference type="AlphaFoldDB" id="A0A3S5BCC6"/>
<sequence>MKRATLETWESLLGEEYTEDVRRVWDLLLDCITTAMCEGCTIFEEEDKRLSLKEQKQRGSQSKSDGSNAVAEFCNSDEEEAETREVSELGEDLLPDYLGTIKLDLLVESSHEHLLHKKIIQ</sequence>
<feature type="region of interest" description="Disordered" evidence="1">
    <location>
        <begin position="53"/>
        <end position="88"/>
    </location>
</feature>
<protein>
    <submittedName>
        <fullName evidence="2">Uncharacterized protein</fullName>
    </submittedName>
</protein>
<dbReference type="Proteomes" id="UP000784294">
    <property type="component" value="Unassembled WGS sequence"/>
</dbReference>
<keyword evidence="3" id="KW-1185">Reference proteome</keyword>
<evidence type="ECO:0000313" key="3">
    <source>
        <dbReference type="Proteomes" id="UP000784294"/>
    </source>
</evidence>
<organism evidence="2 3">
    <name type="scientific">Protopolystoma xenopodis</name>
    <dbReference type="NCBI Taxonomy" id="117903"/>
    <lineage>
        <taxon>Eukaryota</taxon>
        <taxon>Metazoa</taxon>
        <taxon>Spiralia</taxon>
        <taxon>Lophotrochozoa</taxon>
        <taxon>Platyhelminthes</taxon>
        <taxon>Monogenea</taxon>
        <taxon>Polyopisthocotylea</taxon>
        <taxon>Polystomatidea</taxon>
        <taxon>Polystomatidae</taxon>
        <taxon>Protopolystoma</taxon>
    </lineage>
</organism>
<name>A0A3S5BCC6_9PLAT</name>
<evidence type="ECO:0000313" key="2">
    <source>
        <dbReference type="EMBL" id="VEL42763.1"/>
    </source>
</evidence>
<evidence type="ECO:0000256" key="1">
    <source>
        <dbReference type="SAM" id="MobiDB-lite"/>
    </source>
</evidence>
<feature type="compositionally biased region" description="Polar residues" evidence="1">
    <location>
        <begin position="58"/>
        <end position="67"/>
    </location>
</feature>
<dbReference type="OrthoDB" id="436496at2759"/>
<accession>A0A3S5BCC6</accession>
<gene>
    <name evidence="2" type="ORF">PXEA_LOCUS36203</name>
</gene>
<feature type="compositionally biased region" description="Acidic residues" evidence="1">
    <location>
        <begin position="75"/>
        <end position="88"/>
    </location>
</feature>
<proteinExistence type="predicted"/>
<comment type="caution">
    <text evidence="2">The sequence shown here is derived from an EMBL/GenBank/DDBJ whole genome shotgun (WGS) entry which is preliminary data.</text>
</comment>